<evidence type="ECO:0000256" key="7">
    <source>
        <dbReference type="RuleBase" id="RU362091"/>
    </source>
</evidence>
<keyword evidence="6 9" id="KW-0472">Membrane</keyword>
<evidence type="ECO:0000256" key="1">
    <source>
        <dbReference type="ARBA" id="ARBA00004141"/>
    </source>
</evidence>
<accession>A0AAN6K2Q0</accession>
<feature type="compositionally biased region" description="Basic and acidic residues" evidence="8">
    <location>
        <begin position="657"/>
        <end position="677"/>
    </location>
</feature>
<dbReference type="Proteomes" id="UP001175353">
    <property type="component" value="Unassembled WGS sequence"/>
</dbReference>
<feature type="transmembrane region" description="Helical" evidence="9">
    <location>
        <begin position="597"/>
        <end position="619"/>
    </location>
</feature>
<comment type="subcellular location">
    <subcellularLocation>
        <location evidence="1">Membrane</location>
        <topology evidence="1">Multi-pass membrane protein</topology>
    </subcellularLocation>
</comment>
<comment type="caution">
    <text evidence="10">The sequence shown here is derived from an EMBL/GenBank/DDBJ whole genome shotgun (WGS) entry which is preliminary data.</text>
</comment>
<dbReference type="PANTHER" id="PTHR46154:SF4">
    <property type="entry name" value="UREA ACTIVE TRANSPORTER"/>
    <property type="match status" value="1"/>
</dbReference>
<evidence type="ECO:0000256" key="5">
    <source>
        <dbReference type="ARBA" id="ARBA00022989"/>
    </source>
</evidence>
<feature type="transmembrane region" description="Helical" evidence="9">
    <location>
        <begin position="87"/>
        <end position="108"/>
    </location>
</feature>
<name>A0AAN6K2Q0_9PEZI</name>
<feature type="transmembrane region" description="Helical" evidence="9">
    <location>
        <begin position="489"/>
        <end position="511"/>
    </location>
</feature>
<dbReference type="NCBIfam" id="TIGR00813">
    <property type="entry name" value="sss"/>
    <property type="match status" value="1"/>
</dbReference>
<dbReference type="GO" id="GO:0005886">
    <property type="term" value="C:plasma membrane"/>
    <property type="evidence" value="ECO:0007669"/>
    <property type="project" value="TreeGrafter"/>
</dbReference>
<proteinExistence type="inferred from homology"/>
<dbReference type="AlphaFoldDB" id="A0AAN6K2Q0"/>
<evidence type="ECO:0008006" key="12">
    <source>
        <dbReference type="Google" id="ProtNLM"/>
    </source>
</evidence>
<dbReference type="CDD" id="cd11476">
    <property type="entry name" value="SLC5sbd_DUR3"/>
    <property type="match status" value="1"/>
</dbReference>
<dbReference type="EMBL" id="JAUJLE010000265">
    <property type="protein sequence ID" value="KAK0964106.1"/>
    <property type="molecule type" value="Genomic_DNA"/>
</dbReference>
<feature type="transmembrane region" description="Helical" evidence="9">
    <location>
        <begin position="393"/>
        <end position="412"/>
    </location>
</feature>
<feature type="transmembrane region" description="Helical" evidence="9">
    <location>
        <begin position="157"/>
        <end position="181"/>
    </location>
</feature>
<keyword evidence="3" id="KW-0813">Transport</keyword>
<reference evidence="10" key="1">
    <citation type="submission" date="2023-06" db="EMBL/GenBank/DDBJ databases">
        <title>Black Yeasts Isolated from many extreme environments.</title>
        <authorList>
            <person name="Coleine C."/>
            <person name="Stajich J.E."/>
            <person name="Selbmann L."/>
        </authorList>
    </citation>
    <scope>NUCLEOTIDE SEQUENCE</scope>
    <source>
        <strain evidence="10">CCFEE 5200</strain>
    </source>
</reference>
<feature type="transmembrane region" description="Helical" evidence="9">
    <location>
        <begin position="12"/>
        <end position="34"/>
    </location>
</feature>
<evidence type="ECO:0000313" key="10">
    <source>
        <dbReference type="EMBL" id="KAK0964106.1"/>
    </source>
</evidence>
<gene>
    <name evidence="10" type="ORF">LTR91_018641</name>
</gene>
<evidence type="ECO:0000256" key="3">
    <source>
        <dbReference type="ARBA" id="ARBA00022448"/>
    </source>
</evidence>
<feature type="transmembrane region" description="Helical" evidence="9">
    <location>
        <begin position="347"/>
        <end position="372"/>
    </location>
</feature>
<organism evidence="10 11">
    <name type="scientific">Friedmanniomyces endolithicus</name>
    <dbReference type="NCBI Taxonomy" id="329885"/>
    <lineage>
        <taxon>Eukaryota</taxon>
        <taxon>Fungi</taxon>
        <taxon>Dikarya</taxon>
        <taxon>Ascomycota</taxon>
        <taxon>Pezizomycotina</taxon>
        <taxon>Dothideomycetes</taxon>
        <taxon>Dothideomycetidae</taxon>
        <taxon>Mycosphaerellales</taxon>
        <taxon>Teratosphaeriaceae</taxon>
        <taxon>Friedmanniomyces</taxon>
    </lineage>
</organism>
<dbReference type="Gene3D" id="1.20.1730.10">
    <property type="entry name" value="Sodium/glucose cotransporter"/>
    <property type="match status" value="1"/>
</dbReference>
<evidence type="ECO:0000256" key="6">
    <source>
        <dbReference type="ARBA" id="ARBA00023136"/>
    </source>
</evidence>
<evidence type="ECO:0000256" key="8">
    <source>
        <dbReference type="SAM" id="MobiDB-lite"/>
    </source>
</evidence>
<feature type="transmembrane region" description="Helical" evidence="9">
    <location>
        <begin position="55"/>
        <end position="75"/>
    </location>
</feature>
<dbReference type="PROSITE" id="PS50283">
    <property type="entry name" value="NA_SOLUT_SYMP_3"/>
    <property type="match status" value="1"/>
</dbReference>
<keyword evidence="4 9" id="KW-0812">Transmembrane</keyword>
<sequence length="677" mass="72674">MAETILSQGVGYGIILGFGALFALGMWYLSILLARFQNEVQGSEMFMTAKRSVKTGLVASAVVSSWTIAATLLTSSTWCYEYGVSGAYFYGAGATVQIFVFAVAAMELKRRAPGAHTFLELARIRYGKAGHITFITYSTIYAIINCVNILVGGSAVFTALTGMNVVAGVWLLPVGVVIYTLTGGIKATILTDYSHTVVIYAMVLAGLFIVYTRSDILGSPDVVYDRLRAAAKIAPVPGNAGGEYLTMHSQDGVLLGVVFWCAVFGTTIDVQLFQKAITADPSATLPGYMIGGLSWFSIPFCLATTFGLAARAMQGLPEMHTITTKDITQGLAMPYAAQALMGTGGAVFVLLMIFMACTAGFSADIVSVAAVFTYDVYGAYINPAASGVKLLRMSHLAVVIWSVCMAIIATGITHTTIGVNYLVTCMGIFTSCAVWPFYSTTLWERQNKTAVIVAPIAGSLTAIACWLGSTHALYGTVSIATTSNIIPLIIGNGVSLISGALYSIICTFAFGADDFDWNRLKTEIHIADDSDVKGLTSEQAAQEKSHELLTPQQDLDLRRGKVKAMAIAAVLCPVFVILWPMPMYGTNYIFSRGFFKFWVALTFLWAFGAAFTITIMPLVQGRKTIKLFFTTMIFGKTPPQTAALEGVNVGGEGGEDFDYRSNRPEGEKHSRADEQAV</sequence>
<keyword evidence="11" id="KW-1185">Reference proteome</keyword>
<keyword evidence="5 9" id="KW-1133">Transmembrane helix</keyword>
<comment type="similarity">
    <text evidence="2 7">Belongs to the sodium:solute symporter (SSF) (TC 2.A.21) family.</text>
</comment>
<feature type="transmembrane region" description="Helical" evidence="9">
    <location>
        <begin position="193"/>
        <end position="211"/>
    </location>
</feature>
<evidence type="ECO:0000313" key="11">
    <source>
        <dbReference type="Proteomes" id="UP001175353"/>
    </source>
</evidence>
<feature type="transmembrane region" description="Helical" evidence="9">
    <location>
        <begin position="450"/>
        <end position="469"/>
    </location>
</feature>
<dbReference type="InterPro" id="IPR031155">
    <property type="entry name" value="DUR"/>
</dbReference>
<evidence type="ECO:0000256" key="2">
    <source>
        <dbReference type="ARBA" id="ARBA00006434"/>
    </source>
</evidence>
<dbReference type="PANTHER" id="PTHR46154">
    <property type="match status" value="1"/>
</dbReference>
<dbReference type="InterPro" id="IPR001734">
    <property type="entry name" value="Na/solute_symporter"/>
</dbReference>
<evidence type="ECO:0000256" key="4">
    <source>
        <dbReference type="ARBA" id="ARBA00022692"/>
    </source>
</evidence>
<dbReference type="GO" id="GO:0015204">
    <property type="term" value="F:urea transmembrane transporter activity"/>
    <property type="evidence" value="ECO:0007669"/>
    <property type="project" value="InterPro"/>
</dbReference>
<dbReference type="GO" id="GO:0015489">
    <property type="term" value="F:putrescine transmembrane transporter activity"/>
    <property type="evidence" value="ECO:0007669"/>
    <property type="project" value="TreeGrafter"/>
</dbReference>
<feature type="transmembrane region" description="Helical" evidence="9">
    <location>
        <begin position="253"/>
        <end position="273"/>
    </location>
</feature>
<feature type="transmembrane region" description="Helical" evidence="9">
    <location>
        <begin position="129"/>
        <end position="151"/>
    </location>
</feature>
<protein>
    <recommendedName>
        <fullName evidence="12">Urea active transporter 1</fullName>
    </recommendedName>
</protein>
<feature type="transmembrane region" description="Helical" evidence="9">
    <location>
        <begin position="285"/>
        <end position="310"/>
    </location>
</feature>
<evidence type="ECO:0000256" key="9">
    <source>
        <dbReference type="SAM" id="Phobius"/>
    </source>
</evidence>
<feature type="transmembrane region" description="Helical" evidence="9">
    <location>
        <begin position="418"/>
        <end position="438"/>
    </location>
</feature>
<dbReference type="Pfam" id="PF00474">
    <property type="entry name" value="SSF"/>
    <property type="match status" value="1"/>
</dbReference>
<dbReference type="GO" id="GO:0015606">
    <property type="term" value="F:spermidine transmembrane transporter activity"/>
    <property type="evidence" value="ECO:0007669"/>
    <property type="project" value="TreeGrafter"/>
</dbReference>
<feature type="region of interest" description="Disordered" evidence="8">
    <location>
        <begin position="649"/>
        <end position="677"/>
    </location>
</feature>
<feature type="transmembrane region" description="Helical" evidence="9">
    <location>
        <begin position="564"/>
        <end position="585"/>
    </location>
</feature>
<dbReference type="InterPro" id="IPR038377">
    <property type="entry name" value="Na/Glc_symporter_sf"/>
</dbReference>